<dbReference type="CDD" id="cd04369">
    <property type="entry name" value="Bromodomain"/>
    <property type="match status" value="1"/>
</dbReference>
<feature type="region of interest" description="Disordered" evidence="4">
    <location>
        <begin position="418"/>
        <end position="467"/>
    </location>
</feature>
<evidence type="ECO:0000256" key="3">
    <source>
        <dbReference type="SAM" id="Coils"/>
    </source>
</evidence>
<name>A0A835GYT7_9MAGN</name>
<protein>
    <recommendedName>
        <fullName evidence="5">Bromo domain-containing protein</fullName>
    </recommendedName>
</protein>
<sequence length="467" mass="52577">MEDTGFNWGTWEELVLGGAVLRHGIFSWDAVAAELRSRTFCPYYFSPEVCKAKYEDIQERYSGCTFKAGPRTTFDTCFSLNSNAWFEELRKQRVAELKREIEKSEGSIGSLESKLESLKCQKNADPNANYASGRTESPPSVGNLAQVSFPSKDGLSGSSATEGTQTDWSLECQVPVATLSTREAEMKLEEGENATSNENIVRKRRGKRKRKECVSKEFNYDLCMSEKDQIRSTGDCDRAVRSFNDDDDKVQIVRVENVNLMSLLDSILMQNGSTTLFTKRTDSQRRGRYKKTIRQHMDLTTIRSRISDRLIASTRELYRDLLLLCSNIIVFYSKESREYRAAISFREFLTKTSWQNVRVSGTCGGSSVPPSQQPQCNNALVKSFYPPVKLSNLSVKSKSAHSSNHKVAGKIVARVSPNRESKKACNAETPKEVVTKKGVDRPVKVGRTGGSKRVETPVNGRKRARRR</sequence>
<feature type="compositionally biased region" description="Polar residues" evidence="4">
    <location>
        <begin position="156"/>
        <end position="167"/>
    </location>
</feature>
<dbReference type="Pfam" id="PF00439">
    <property type="entry name" value="Bromodomain"/>
    <property type="match status" value="1"/>
</dbReference>
<dbReference type="PROSITE" id="PS50014">
    <property type="entry name" value="BROMODOMAIN_2"/>
    <property type="match status" value="1"/>
</dbReference>
<feature type="domain" description="Bromo" evidence="5">
    <location>
        <begin position="269"/>
        <end position="339"/>
    </location>
</feature>
<keyword evidence="7" id="KW-1185">Reference proteome</keyword>
<dbReference type="SMART" id="SM00297">
    <property type="entry name" value="BROMO"/>
    <property type="match status" value="1"/>
</dbReference>
<dbReference type="SUPFAM" id="SSF47370">
    <property type="entry name" value="Bromodomain"/>
    <property type="match status" value="1"/>
</dbReference>
<keyword evidence="3" id="KW-0175">Coiled coil</keyword>
<feature type="compositionally biased region" description="Basic and acidic residues" evidence="4">
    <location>
        <begin position="418"/>
        <end position="443"/>
    </location>
</feature>
<evidence type="ECO:0000313" key="6">
    <source>
        <dbReference type="EMBL" id="KAF9588632.1"/>
    </source>
</evidence>
<dbReference type="InterPro" id="IPR001487">
    <property type="entry name" value="Bromodomain"/>
</dbReference>
<dbReference type="Gene3D" id="1.20.920.10">
    <property type="entry name" value="Bromodomain-like"/>
    <property type="match status" value="1"/>
</dbReference>
<dbReference type="EMBL" id="JADFTS010000009">
    <property type="protein sequence ID" value="KAF9588632.1"/>
    <property type="molecule type" value="Genomic_DNA"/>
</dbReference>
<dbReference type="PANTHER" id="PTHR37888:SF4">
    <property type="entry name" value="OS07G0565300 PROTEIN"/>
    <property type="match status" value="1"/>
</dbReference>
<reference evidence="6 7" key="1">
    <citation type="submission" date="2020-10" db="EMBL/GenBank/DDBJ databases">
        <title>The Coptis chinensis genome and diversification of protoberbering-type alkaloids.</title>
        <authorList>
            <person name="Wang B."/>
            <person name="Shu S."/>
            <person name="Song C."/>
            <person name="Liu Y."/>
        </authorList>
    </citation>
    <scope>NUCLEOTIDE SEQUENCE [LARGE SCALE GENOMIC DNA]</scope>
    <source>
        <strain evidence="6">HL-2020</strain>
        <tissue evidence="6">Leaf</tissue>
    </source>
</reference>
<feature type="coiled-coil region" evidence="3">
    <location>
        <begin position="94"/>
        <end position="121"/>
    </location>
</feature>
<dbReference type="OrthoDB" id="1742084at2759"/>
<accession>A0A835GYT7</accession>
<dbReference type="Proteomes" id="UP000631114">
    <property type="component" value="Unassembled WGS sequence"/>
</dbReference>
<dbReference type="PANTHER" id="PTHR37888">
    <property type="entry name" value="DNA-BINDING BROMODOMAIN-CONTAINING PROTEIN"/>
    <property type="match status" value="1"/>
</dbReference>
<organism evidence="6 7">
    <name type="scientific">Coptis chinensis</name>
    <dbReference type="NCBI Taxonomy" id="261450"/>
    <lineage>
        <taxon>Eukaryota</taxon>
        <taxon>Viridiplantae</taxon>
        <taxon>Streptophyta</taxon>
        <taxon>Embryophyta</taxon>
        <taxon>Tracheophyta</taxon>
        <taxon>Spermatophyta</taxon>
        <taxon>Magnoliopsida</taxon>
        <taxon>Ranunculales</taxon>
        <taxon>Ranunculaceae</taxon>
        <taxon>Coptidoideae</taxon>
        <taxon>Coptis</taxon>
    </lineage>
</organism>
<gene>
    <name evidence="6" type="ORF">IFM89_014094</name>
</gene>
<evidence type="ECO:0000256" key="1">
    <source>
        <dbReference type="ARBA" id="ARBA00023117"/>
    </source>
</evidence>
<evidence type="ECO:0000313" key="7">
    <source>
        <dbReference type="Proteomes" id="UP000631114"/>
    </source>
</evidence>
<dbReference type="InterPro" id="IPR036427">
    <property type="entry name" value="Bromodomain-like_sf"/>
</dbReference>
<evidence type="ECO:0000256" key="4">
    <source>
        <dbReference type="SAM" id="MobiDB-lite"/>
    </source>
</evidence>
<proteinExistence type="predicted"/>
<comment type="caution">
    <text evidence="6">The sequence shown here is derived from an EMBL/GenBank/DDBJ whole genome shotgun (WGS) entry which is preliminary data.</text>
</comment>
<dbReference type="AlphaFoldDB" id="A0A835GYT7"/>
<evidence type="ECO:0000259" key="5">
    <source>
        <dbReference type="PROSITE" id="PS50014"/>
    </source>
</evidence>
<feature type="region of interest" description="Disordered" evidence="4">
    <location>
        <begin position="126"/>
        <end position="167"/>
    </location>
</feature>
<evidence type="ECO:0000256" key="2">
    <source>
        <dbReference type="PROSITE-ProRule" id="PRU00035"/>
    </source>
</evidence>
<keyword evidence="1 2" id="KW-0103">Bromodomain</keyword>
<feature type="compositionally biased region" description="Polar residues" evidence="4">
    <location>
        <begin position="126"/>
        <end position="149"/>
    </location>
</feature>